<dbReference type="InterPro" id="IPR003718">
    <property type="entry name" value="OsmC/Ohr_fam"/>
</dbReference>
<dbReference type="InterPro" id="IPR036102">
    <property type="entry name" value="OsmC/Ohrsf"/>
</dbReference>
<organism evidence="1 2">
    <name type="scientific">Reinekea marina</name>
    <dbReference type="NCBI Taxonomy" id="1310421"/>
    <lineage>
        <taxon>Bacteria</taxon>
        <taxon>Pseudomonadati</taxon>
        <taxon>Pseudomonadota</taxon>
        <taxon>Gammaproteobacteria</taxon>
        <taxon>Oceanospirillales</taxon>
        <taxon>Saccharospirillaceae</taxon>
        <taxon>Reinekea</taxon>
    </lineage>
</organism>
<dbReference type="PANTHER" id="PTHR34352">
    <property type="entry name" value="PROTEIN YHFA"/>
    <property type="match status" value="1"/>
</dbReference>
<dbReference type="Pfam" id="PF02566">
    <property type="entry name" value="OsmC"/>
    <property type="match status" value="1"/>
</dbReference>
<accession>A0ABV7WQQ7</accession>
<proteinExistence type="predicted"/>
<dbReference type="PANTHER" id="PTHR34352:SF1">
    <property type="entry name" value="PROTEIN YHFA"/>
    <property type="match status" value="1"/>
</dbReference>
<dbReference type="SUPFAM" id="SSF82784">
    <property type="entry name" value="OsmC-like"/>
    <property type="match status" value="1"/>
</dbReference>
<dbReference type="InterPro" id="IPR015946">
    <property type="entry name" value="KH_dom-like_a/b"/>
</dbReference>
<dbReference type="RefSeq" id="WP_290280992.1">
    <property type="nucleotide sequence ID" value="NZ_JAUFQI010000001.1"/>
</dbReference>
<keyword evidence="2" id="KW-1185">Reference proteome</keyword>
<dbReference type="Gene3D" id="3.30.300.20">
    <property type="match status" value="1"/>
</dbReference>
<gene>
    <name evidence="1" type="ORF">ACFOND_01355</name>
</gene>
<dbReference type="Proteomes" id="UP001595710">
    <property type="component" value="Unassembled WGS sequence"/>
</dbReference>
<evidence type="ECO:0000313" key="2">
    <source>
        <dbReference type="Proteomes" id="UP001595710"/>
    </source>
</evidence>
<dbReference type="EMBL" id="JBHRYN010000003">
    <property type="protein sequence ID" value="MFC3700270.1"/>
    <property type="molecule type" value="Genomic_DNA"/>
</dbReference>
<sequence>MKAELKWAGNKAYAYTTNSGFEGFLDGAAKDSDDAKGPSPMEMILCGLGGCTSYDVVNILKKSRQDIVDCKTELEAERADTVPSVFTKIHIHFTVSGRNLKESQVERAVKLSAEKYCSASLMLERGGVEITHSHTIVELP</sequence>
<comment type="caution">
    <text evidence="1">The sequence shown here is derived from an EMBL/GenBank/DDBJ whole genome shotgun (WGS) entry which is preliminary data.</text>
</comment>
<reference evidence="2" key="1">
    <citation type="journal article" date="2019" name="Int. J. Syst. Evol. Microbiol.">
        <title>The Global Catalogue of Microorganisms (GCM) 10K type strain sequencing project: providing services to taxonomists for standard genome sequencing and annotation.</title>
        <authorList>
            <consortium name="The Broad Institute Genomics Platform"/>
            <consortium name="The Broad Institute Genome Sequencing Center for Infectious Disease"/>
            <person name="Wu L."/>
            <person name="Ma J."/>
        </authorList>
    </citation>
    <scope>NUCLEOTIDE SEQUENCE [LARGE SCALE GENOMIC DNA]</scope>
    <source>
        <strain evidence="2">CECT 8288</strain>
    </source>
</reference>
<dbReference type="NCBIfam" id="NF008009">
    <property type="entry name" value="PRK10738.1"/>
    <property type="match status" value="1"/>
</dbReference>
<evidence type="ECO:0000313" key="1">
    <source>
        <dbReference type="EMBL" id="MFC3700270.1"/>
    </source>
</evidence>
<protein>
    <submittedName>
        <fullName evidence="1">OsmC family protein</fullName>
    </submittedName>
</protein>
<name>A0ABV7WQQ7_9GAMM</name>